<proteinExistence type="predicted"/>
<dbReference type="Proteomes" id="UP000821866">
    <property type="component" value="Chromosome 1"/>
</dbReference>
<protein>
    <submittedName>
        <fullName evidence="1">Uncharacterized protein</fullName>
    </submittedName>
</protein>
<organism evidence="1 2">
    <name type="scientific">Rhipicephalus microplus</name>
    <name type="common">Cattle tick</name>
    <name type="synonym">Boophilus microplus</name>
    <dbReference type="NCBI Taxonomy" id="6941"/>
    <lineage>
        <taxon>Eukaryota</taxon>
        <taxon>Metazoa</taxon>
        <taxon>Ecdysozoa</taxon>
        <taxon>Arthropoda</taxon>
        <taxon>Chelicerata</taxon>
        <taxon>Arachnida</taxon>
        <taxon>Acari</taxon>
        <taxon>Parasitiformes</taxon>
        <taxon>Ixodida</taxon>
        <taxon>Ixodoidea</taxon>
        <taxon>Ixodidae</taxon>
        <taxon>Rhipicephalinae</taxon>
        <taxon>Rhipicephalus</taxon>
        <taxon>Boophilus</taxon>
    </lineage>
</organism>
<dbReference type="AlphaFoldDB" id="A0A9J6F3L8"/>
<evidence type="ECO:0000313" key="2">
    <source>
        <dbReference type="Proteomes" id="UP000821866"/>
    </source>
</evidence>
<comment type="caution">
    <text evidence="1">The sequence shown here is derived from an EMBL/GenBank/DDBJ whole genome shotgun (WGS) entry which is preliminary data.</text>
</comment>
<name>A0A9J6F3L8_RHIMP</name>
<reference evidence="1" key="1">
    <citation type="journal article" date="2020" name="Cell">
        <title>Large-Scale Comparative Analyses of Tick Genomes Elucidate Their Genetic Diversity and Vector Capacities.</title>
        <authorList>
            <consortium name="Tick Genome and Microbiome Consortium (TIGMIC)"/>
            <person name="Jia N."/>
            <person name="Wang J."/>
            <person name="Shi W."/>
            <person name="Du L."/>
            <person name="Sun Y."/>
            <person name="Zhan W."/>
            <person name="Jiang J.F."/>
            <person name="Wang Q."/>
            <person name="Zhang B."/>
            <person name="Ji P."/>
            <person name="Bell-Sakyi L."/>
            <person name="Cui X.M."/>
            <person name="Yuan T.T."/>
            <person name="Jiang B.G."/>
            <person name="Yang W.F."/>
            <person name="Lam T.T."/>
            <person name="Chang Q.C."/>
            <person name="Ding S.J."/>
            <person name="Wang X.J."/>
            <person name="Zhu J.G."/>
            <person name="Ruan X.D."/>
            <person name="Zhao L."/>
            <person name="Wei J.T."/>
            <person name="Ye R.Z."/>
            <person name="Que T.C."/>
            <person name="Du C.H."/>
            <person name="Zhou Y.H."/>
            <person name="Cheng J.X."/>
            <person name="Dai P.F."/>
            <person name="Guo W.B."/>
            <person name="Han X.H."/>
            <person name="Huang E.J."/>
            <person name="Li L.F."/>
            <person name="Wei W."/>
            <person name="Gao Y.C."/>
            <person name="Liu J.Z."/>
            <person name="Shao H.Z."/>
            <person name="Wang X."/>
            <person name="Wang C.C."/>
            <person name="Yang T.C."/>
            <person name="Huo Q.B."/>
            <person name="Li W."/>
            <person name="Chen H.Y."/>
            <person name="Chen S.E."/>
            <person name="Zhou L.G."/>
            <person name="Ni X.B."/>
            <person name="Tian J.H."/>
            <person name="Sheng Y."/>
            <person name="Liu T."/>
            <person name="Pan Y.S."/>
            <person name="Xia L.Y."/>
            <person name="Li J."/>
            <person name="Zhao F."/>
            <person name="Cao W.C."/>
        </authorList>
    </citation>
    <scope>NUCLEOTIDE SEQUENCE</scope>
    <source>
        <strain evidence="1">Rmic-2018</strain>
    </source>
</reference>
<dbReference type="EMBL" id="JABSTU010000001">
    <property type="protein sequence ID" value="KAH8041414.1"/>
    <property type="molecule type" value="Genomic_DNA"/>
</dbReference>
<gene>
    <name evidence="1" type="ORF">HPB51_015188</name>
</gene>
<sequence>MPPLDGKQRIGAMTRCYDEQQRCGIAGMLKNQGNNCSRHRMPQLLKQGFTIIVIAKGSLDIAKTSRTVVAGAIILAAGLGAEDQDSDTICLNLQQNIVVTNTPKKENAGKYLRIKQCQQTELRHQRLRGCTTHHLQGSNKREGAPR</sequence>
<reference evidence="1" key="2">
    <citation type="submission" date="2021-09" db="EMBL/GenBank/DDBJ databases">
        <authorList>
            <person name="Jia N."/>
            <person name="Wang J."/>
            <person name="Shi W."/>
            <person name="Du L."/>
            <person name="Sun Y."/>
            <person name="Zhan W."/>
            <person name="Jiang J."/>
            <person name="Wang Q."/>
            <person name="Zhang B."/>
            <person name="Ji P."/>
            <person name="Sakyi L.B."/>
            <person name="Cui X."/>
            <person name="Yuan T."/>
            <person name="Jiang B."/>
            <person name="Yang W."/>
            <person name="Lam T.T.-Y."/>
            <person name="Chang Q."/>
            <person name="Ding S."/>
            <person name="Wang X."/>
            <person name="Zhu J."/>
            <person name="Ruan X."/>
            <person name="Zhao L."/>
            <person name="Wei J."/>
            <person name="Que T."/>
            <person name="Du C."/>
            <person name="Cheng J."/>
            <person name="Dai P."/>
            <person name="Han X."/>
            <person name="Huang E."/>
            <person name="Gao Y."/>
            <person name="Liu J."/>
            <person name="Shao H."/>
            <person name="Ye R."/>
            <person name="Li L."/>
            <person name="Wei W."/>
            <person name="Wang X."/>
            <person name="Wang C."/>
            <person name="Huo Q."/>
            <person name="Li W."/>
            <person name="Guo W."/>
            <person name="Chen H."/>
            <person name="Chen S."/>
            <person name="Zhou L."/>
            <person name="Zhou L."/>
            <person name="Ni X."/>
            <person name="Tian J."/>
            <person name="Zhou Y."/>
            <person name="Sheng Y."/>
            <person name="Liu T."/>
            <person name="Pan Y."/>
            <person name="Xia L."/>
            <person name="Li J."/>
            <person name="Zhao F."/>
            <person name="Cao W."/>
        </authorList>
    </citation>
    <scope>NUCLEOTIDE SEQUENCE</scope>
    <source>
        <strain evidence="1">Rmic-2018</strain>
        <tissue evidence="1">Larvae</tissue>
    </source>
</reference>
<accession>A0A9J6F3L8</accession>
<evidence type="ECO:0000313" key="1">
    <source>
        <dbReference type="EMBL" id="KAH8041414.1"/>
    </source>
</evidence>
<keyword evidence="2" id="KW-1185">Reference proteome</keyword>